<dbReference type="Proteomes" id="UP000095287">
    <property type="component" value="Unplaced"/>
</dbReference>
<dbReference type="WBParaSite" id="L893_g32048.t1">
    <property type="protein sequence ID" value="L893_g32048.t1"/>
    <property type="gene ID" value="L893_g32048"/>
</dbReference>
<feature type="compositionally biased region" description="Low complexity" evidence="1">
    <location>
        <begin position="64"/>
        <end position="76"/>
    </location>
</feature>
<reference evidence="3" key="1">
    <citation type="submission" date="2016-11" db="UniProtKB">
        <authorList>
            <consortium name="WormBaseParasite"/>
        </authorList>
    </citation>
    <scope>IDENTIFICATION</scope>
</reference>
<sequence>MITVIFVLCAVNSAPKKRLRCLPSPSAGFAVGDATSLLAALHDDVFVVPACAAAHGGRRRQEEAQGAGHHPAGAQGLRLARPAPRNQRLLASPSIRTNMALNIPLKKTNFMDCCHFSQ</sequence>
<protein>
    <submittedName>
        <fullName evidence="3">Secreted protein</fullName>
    </submittedName>
</protein>
<organism evidence="2 3">
    <name type="scientific">Steinernema glaseri</name>
    <dbReference type="NCBI Taxonomy" id="37863"/>
    <lineage>
        <taxon>Eukaryota</taxon>
        <taxon>Metazoa</taxon>
        <taxon>Ecdysozoa</taxon>
        <taxon>Nematoda</taxon>
        <taxon>Chromadorea</taxon>
        <taxon>Rhabditida</taxon>
        <taxon>Tylenchina</taxon>
        <taxon>Panagrolaimomorpha</taxon>
        <taxon>Strongyloidoidea</taxon>
        <taxon>Steinernematidae</taxon>
        <taxon>Steinernema</taxon>
    </lineage>
</organism>
<evidence type="ECO:0000256" key="1">
    <source>
        <dbReference type="SAM" id="MobiDB-lite"/>
    </source>
</evidence>
<accession>A0A1I8A1Y6</accession>
<proteinExistence type="predicted"/>
<feature type="region of interest" description="Disordered" evidence="1">
    <location>
        <begin position="58"/>
        <end position="79"/>
    </location>
</feature>
<evidence type="ECO:0000313" key="2">
    <source>
        <dbReference type="Proteomes" id="UP000095287"/>
    </source>
</evidence>
<evidence type="ECO:0000313" key="3">
    <source>
        <dbReference type="WBParaSite" id="L893_g32048.t1"/>
    </source>
</evidence>
<name>A0A1I8A1Y6_9BILA</name>
<keyword evidence="2" id="KW-1185">Reference proteome</keyword>
<dbReference type="AlphaFoldDB" id="A0A1I8A1Y6"/>